<dbReference type="AlphaFoldDB" id="A0A0K1Q461"/>
<dbReference type="OrthoDB" id="9800600at2"/>
<dbReference type="EMBL" id="CP012333">
    <property type="protein sequence ID" value="AKV00432.1"/>
    <property type="molecule type" value="Genomic_DNA"/>
</dbReference>
<evidence type="ECO:0000256" key="1">
    <source>
        <dbReference type="ARBA" id="ARBA00006817"/>
    </source>
</evidence>
<name>A0A0K1Q461_9BACT</name>
<dbReference type="SUPFAM" id="SSF55961">
    <property type="entry name" value="Bet v1-like"/>
    <property type="match status" value="1"/>
</dbReference>
<comment type="similarity">
    <text evidence="1">Belongs to the AHA1 family.</text>
</comment>
<dbReference type="InterPro" id="IPR023393">
    <property type="entry name" value="START-like_dom_sf"/>
</dbReference>
<dbReference type="KEGG" id="llu:AKJ09_07095"/>
<dbReference type="Pfam" id="PF08327">
    <property type="entry name" value="AHSA1"/>
    <property type="match status" value="1"/>
</dbReference>
<dbReference type="STRING" id="1391654.AKJ09_07095"/>
<proteinExistence type="inferred from homology"/>
<evidence type="ECO:0000313" key="3">
    <source>
        <dbReference type="EMBL" id="AKV00432.1"/>
    </source>
</evidence>
<reference evidence="3 4" key="1">
    <citation type="submission" date="2015-08" db="EMBL/GenBank/DDBJ databases">
        <authorList>
            <person name="Babu N.S."/>
            <person name="Beckwith C.J."/>
            <person name="Beseler K.G."/>
            <person name="Brison A."/>
            <person name="Carone J.V."/>
            <person name="Caskin T.P."/>
            <person name="Diamond M."/>
            <person name="Durham M.E."/>
            <person name="Foxe J.M."/>
            <person name="Go M."/>
            <person name="Henderson B.A."/>
            <person name="Jones I.B."/>
            <person name="McGettigan J.A."/>
            <person name="Micheletti S.J."/>
            <person name="Nasrallah M.E."/>
            <person name="Ortiz D."/>
            <person name="Piller C.R."/>
            <person name="Privatt S.R."/>
            <person name="Schneider S.L."/>
            <person name="Sharp S."/>
            <person name="Smith T.C."/>
            <person name="Stanton J.D."/>
            <person name="Ullery H.E."/>
            <person name="Wilson R.J."/>
            <person name="Serrano M.G."/>
            <person name="Buck G."/>
            <person name="Lee V."/>
            <person name="Wang Y."/>
            <person name="Carvalho R."/>
            <person name="Voegtly L."/>
            <person name="Shi R."/>
            <person name="Duckworth R."/>
            <person name="Johnson A."/>
            <person name="Loviza R."/>
            <person name="Walstead R."/>
            <person name="Shah Z."/>
            <person name="Kiflezghi M."/>
            <person name="Wade K."/>
            <person name="Ball S.L."/>
            <person name="Bradley K.W."/>
            <person name="Asai D.J."/>
            <person name="Bowman C.A."/>
            <person name="Russell D.A."/>
            <person name="Pope W.H."/>
            <person name="Jacobs-Sera D."/>
            <person name="Hendrix R.W."/>
            <person name="Hatfull G.F."/>
        </authorList>
    </citation>
    <scope>NUCLEOTIDE SEQUENCE [LARGE SCALE GENOMIC DNA]</scope>
    <source>
        <strain evidence="3 4">DSM 27648</strain>
    </source>
</reference>
<accession>A0A0K1Q461</accession>
<dbReference type="InterPro" id="IPR013538">
    <property type="entry name" value="ASHA1/2-like_C"/>
</dbReference>
<dbReference type="Gene3D" id="3.30.530.20">
    <property type="match status" value="1"/>
</dbReference>
<keyword evidence="4" id="KW-1185">Reference proteome</keyword>
<dbReference type="Proteomes" id="UP000064967">
    <property type="component" value="Chromosome"/>
</dbReference>
<evidence type="ECO:0000313" key="4">
    <source>
        <dbReference type="Proteomes" id="UP000064967"/>
    </source>
</evidence>
<gene>
    <name evidence="3" type="ORF">AKJ09_07095</name>
</gene>
<organism evidence="3 4">
    <name type="scientific">Labilithrix luteola</name>
    <dbReference type="NCBI Taxonomy" id="1391654"/>
    <lineage>
        <taxon>Bacteria</taxon>
        <taxon>Pseudomonadati</taxon>
        <taxon>Myxococcota</taxon>
        <taxon>Polyangia</taxon>
        <taxon>Polyangiales</taxon>
        <taxon>Labilitrichaceae</taxon>
        <taxon>Labilithrix</taxon>
    </lineage>
</organism>
<protein>
    <submittedName>
        <fullName evidence="3">Transcriptional regulator, ArsR family</fullName>
    </submittedName>
</protein>
<feature type="domain" description="Activator of Hsp90 ATPase homologue 1/2-like C-terminal" evidence="2">
    <location>
        <begin position="17"/>
        <end position="156"/>
    </location>
</feature>
<dbReference type="PATRIC" id="fig|1391654.3.peg.7201"/>
<dbReference type="RefSeq" id="WP_146651723.1">
    <property type="nucleotide sequence ID" value="NZ_CP012333.1"/>
</dbReference>
<sequence>MTTNEQKRVYVYRVHIKATAQAIWDAITKPEWIERYGYCARAEYDLRPGGKYEAFATPEMAQHGVPHVIIDGEVIESTPPRKLVQTWRIVWSPEMKAEGFKRLTWEIEPSFPGIHSLTVTHEVDGAPKTEAITTGANKETGGGWSYVLSDLKTLLETGKNLPAS</sequence>
<evidence type="ECO:0000259" key="2">
    <source>
        <dbReference type="Pfam" id="PF08327"/>
    </source>
</evidence>